<keyword evidence="10 18" id="KW-0808">Transferase</keyword>
<dbReference type="EMBL" id="JACXWD010000026">
    <property type="protein sequence ID" value="MBD3868255.1"/>
    <property type="molecule type" value="Genomic_DNA"/>
</dbReference>
<evidence type="ECO:0000256" key="10">
    <source>
        <dbReference type="ARBA" id="ARBA00022679"/>
    </source>
</evidence>
<dbReference type="GO" id="GO:0004605">
    <property type="term" value="F:phosphatidate cytidylyltransferase activity"/>
    <property type="evidence" value="ECO:0007669"/>
    <property type="project" value="UniProtKB-EC"/>
</dbReference>
<feature type="transmembrane region" description="Helical" evidence="19">
    <location>
        <begin position="29"/>
        <end position="45"/>
    </location>
</feature>
<evidence type="ECO:0000256" key="11">
    <source>
        <dbReference type="ARBA" id="ARBA00022692"/>
    </source>
</evidence>
<comment type="similarity">
    <text evidence="5 18">Belongs to the CDS family.</text>
</comment>
<evidence type="ECO:0000256" key="19">
    <source>
        <dbReference type="SAM" id="Phobius"/>
    </source>
</evidence>
<feature type="transmembrane region" description="Helical" evidence="19">
    <location>
        <begin position="201"/>
        <end position="221"/>
    </location>
</feature>
<evidence type="ECO:0000256" key="5">
    <source>
        <dbReference type="ARBA" id="ARBA00010185"/>
    </source>
</evidence>
<evidence type="ECO:0000256" key="18">
    <source>
        <dbReference type="RuleBase" id="RU003938"/>
    </source>
</evidence>
<evidence type="ECO:0000313" key="20">
    <source>
        <dbReference type="EMBL" id="MBD3868255.1"/>
    </source>
</evidence>
<organism evidence="20 21">
    <name type="scientific">Candidatus Polarisedimenticola svalbardensis</name>
    <dbReference type="NCBI Taxonomy" id="2886004"/>
    <lineage>
        <taxon>Bacteria</taxon>
        <taxon>Pseudomonadati</taxon>
        <taxon>Acidobacteriota</taxon>
        <taxon>Candidatus Polarisedimenticolia</taxon>
        <taxon>Candidatus Polarisedimenticolales</taxon>
        <taxon>Candidatus Polarisedimenticolaceae</taxon>
        <taxon>Candidatus Polarisedimenticola</taxon>
    </lineage>
</organism>
<comment type="pathway">
    <text evidence="3 18">Phospholipid metabolism; CDP-diacylglycerol biosynthesis; CDP-diacylglycerol from sn-glycerol 3-phosphate: step 3/3.</text>
</comment>
<dbReference type="GO" id="GO:0005886">
    <property type="term" value="C:plasma membrane"/>
    <property type="evidence" value="ECO:0007669"/>
    <property type="project" value="UniProtKB-SubCell"/>
</dbReference>
<feature type="transmembrane region" description="Helical" evidence="19">
    <location>
        <begin position="176"/>
        <end position="195"/>
    </location>
</feature>
<feature type="transmembrane region" description="Helical" evidence="19">
    <location>
        <begin position="136"/>
        <end position="155"/>
    </location>
</feature>
<evidence type="ECO:0000256" key="14">
    <source>
        <dbReference type="ARBA" id="ARBA00023098"/>
    </source>
</evidence>
<dbReference type="UniPathway" id="UPA00557">
    <property type="reaction ID" value="UER00614"/>
</dbReference>
<evidence type="ECO:0000256" key="13">
    <source>
        <dbReference type="ARBA" id="ARBA00022989"/>
    </source>
</evidence>
<feature type="transmembrane region" description="Helical" evidence="19">
    <location>
        <begin position="79"/>
        <end position="95"/>
    </location>
</feature>
<feature type="transmembrane region" description="Helical" evidence="19">
    <location>
        <begin position="57"/>
        <end position="73"/>
    </location>
</feature>
<keyword evidence="11 18" id="KW-0812">Transmembrane</keyword>
<evidence type="ECO:0000256" key="8">
    <source>
        <dbReference type="ARBA" id="ARBA00022475"/>
    </source>
</evidence>
<evidence type="ECO:0000256" key="16">
    <source>
        <dbReference type="ARBA" id="ARBA00023209"/>
    </source>
</evidence>
<feature type="transmembrane region" description="Helical" evidence="19">
    <location>
        <begin position="102"/>
        <end position="124"/>
    </location>
</feature>
<keyword evidence="15 19" id="KW-0472">Membrane</keyword>
<dbReference type="PANTHER" id="PTHR46382">
    <property type="entry name" value="PHOSPHATIDATE CYTIDYLYLTRANSFERASE"/>
    <property type="match status" value="1"/>
</dbReference>
<gene>
    <name evidence="20" type="ORF">IFK94_09015</name>
</gene>
<evidence type="ECO:0000313" key="21">
    <source>
        <dbReference type="Proteomes" id="UP000648239"/>
    </source>
</evidence>
<evidence type="ECO:0000256" key="7">
    <source>
        <dbReference type="ARBA" id="ARBA00019373"/>
    </source>
</evidence>
<keyword evidence="12 18" id="KW-0548">Nucleotidyltransferase</keyword>
<keyword evidence="17" id="KW-1208">Phospholipid metabolism</keyword>
<evidence type="ECO:0000256" key="1">
    <source>
        <dbReference type="ARBA" id="ARBA00001698"/>
    </source>
</evidence>
<keyword evidence="16" id="KW-0594">Phospholipid biosynthesis</keyword>
<dbReference type="GO" id="GO:0016024">
    <property type="term" value="P:CDP-diacylglycerol biosynthetic process"/>
    <property type="evidence" value="ECO:0007669"/>
    <property type="project" value="UniProtKB-UniPathway"/>
</dbReference>
<dbReference type="PANTHER" id="PTHR46382:SF1">
    <property type="entry name" value="PHOSPHATIDATE CYTIDYLYLTRANSFERASE"/>
    <property type="match status" value="1"/>
</dbReference>
<protein>
    <recommendedName>
        <fullName evidence="7 18">Phosphatidate cytidylyltransferase</fullName>
        <ecNumber evidence="6 18">2.7.7.41</ecNumber>
    </recommendedName>
</protein>
<dbReference type="EC" id="2.7.7.41" evidence="6 18"/>
<comment type="caution">
    <text evidence="20">The sequence shown here is derived from an EMBL/GenBank/DDBJ whole genome shotgun (WGS) entry which is preliminary data.</text>
</comment>
<keyword evidence="8" id="KW-1003">Cell membrane</keyword>
<name>A0A8J6Y6Q7_9BACT</name>
<comment type="catalytic activity">
    <reaction evidence="1 18">
        <text>a 1,2-diacyl-sn-glycero-3-phosphate + CTP + H(+) = a CDP-1,2-diacyl-sn-glycerol + diphosphate</text>
        <dbReference type="Rhea" id="RHEA:16229"/>
        <dbReference type="ChEBI" id="CHEBI:15378"/>
        <dbReference type="ChEBI" id="CHEBI:33019"/>
        <dbReference type="ChEBI" id="CHEBI:37563"/>
        <dbReference type="ChEBI" id="CHEBI:58332"/>
        <dbReference type="ChEBI" id="CHEBI:58608"/>
        <dbReference type="EC" id="2.7.7.41"/>
    </reaction>
</comment>
<evidence type="ECO:0000256" key="9">
    <source>
        <dbReference type="ARBA" id="ARBA00022516"/>
    </source>
</evidence>
<dbReference type="Proteomes" id="UP000648239">
    <property type="component" value="Unassembled WGS sequence"/>
</dbReference>
<evidence type="ECO:0000256" key="3">
    <source>
        <dbReference type="ARBA" id="ARBA00005119"/>
    </source>
</evidence>
<dbReference type="Pfam" id="PF01148">
    <property type="entry name" value="CTP_transf_1"/>
    <property type="match status" value="1"/>
</dbReference>
<keyword evidence="14" id="KW-0443">Lipid metabolism</keyword>
<evidence type="ECO:0000256" key="15">
    <source>
        <dbReference type="ARBA" id="ARBA00023136"/>
    </source>
</evidence>
<sequence length="270" mass="29304">MQRIITALILVVGLLLVVKKTPSWVFEILFGIVICIGVLEAYELLRGKGYTPCRIQGLLATLALVWMASSFAAPVRPEVPLVAAVILILVSPLFVRKDPEEMLSCSMSTLFPVFCFAYMLSYLIEIRLLPGETGEDLLLLLFICVSFSDTGAFYVGTLFGRHRMAPGVSPKKSWEGAAGGLVAAVGGGLVAHFWFYQALPVFHSVILGLLLGGMGILGDLAESMLKRATGTKDSSGLLPGHGGVLDRVDSLIFSAPVLYYYYIFFLEFPT</sequence>
<keyword evidence="13 19" id="KW-1133">Transmembrane helix</keyword>
<dbReference type="AlphaFoldDB" id="A0A8J6Y6Q7"/>
<evidence type="ECO:0000256" key="2">
    <source>
        <dbReference type="ARBA" id="ARBA00004651"/>
    </source>
</evidence>
<dbReference type="InterPro" id="IPR000374">
    <property type="entry name" value="PC_trans"/>
</dbReference>
<evidence type="ECO:0000256" key="17">
    <source>
        <dbReference type="ARBA" id="ARBA00023264"/>
    </source>
</evidence>
<comment type="subcellular location">
    <subcellularLocation>
        <location evidence="2">Cell membrane</location>
        <topology evidence="2">Multi-pass membrane protein</topology>
    </subcellularLocation>
</comment>
<proteinExistence type="inferred from homology"/>
<evidence type="ECO:0000256" key="6">
    <source>
        <dbReference type="ARBA" id="ARBA00012487"/>
    </source>
</evidence>
<accession>A0A8J6Y6Q7</accession>
<dbReference type="PROSITE" id="PS01315">
    <property type="entry name" value="CDS"/>
    <property type="match status" value="1"/>
</dbReference>
<evidence type="ECO:0000256" key="12">
    <source>
        <dbReference type="ARBA" id="ARBA00022695"/>
    </source>
</evidence>
<reference evidence="20 21" key="1">
    <citation type="submission" date="2020-08" db="EMBL/GenBank/DDBJ databases">
        <title>Acidobacteriota in marine sediments use diverse sulfur dissimilation pathways.</title>
        <authorList>
            <person name="Wasmund K."/>
        </authorList>
    </citation>
    <scope>NUCLEOTIDE SEQUENCE [LARGE SCALE GENOMIC DNA]</scope>
    <source>
        <strain evidence="20">MAG AM4</strain>
    </source>
</reference>
<keyword evidence="9" id="KW-0444">Lipid biosynthesis</keyword>
<evidence type="ECO:0000256" key="4">
    <source>
        <dbReference type="ARBA" id="ARBA00005189"/>
    </source>
</evidence>
<comment type="pathway">
    <text evidence="4">Lipid metabolism.</text>
</comment>